<protein>
    <recommendedName>
        <fullName evidence="3">AbiV family abortive infection protein</fullName>
    </recommendedName>
</protein>
<keyword evidence="2" id="KW-1185">Reference proteome</keyword>
<accession>A0ABW0C9N0</accession>
<evidence type="ECO:0000313" key="1">
    <source>
        <dbReference type="EMBL" id="MFC5196611.1"/>
    </source>
</evidence>
<organism evidence="1 2">
    <name type="scientific">Bizionia hallyeonensis</name>
    <dbReference type="NCBI Taxonomy" id="1123757"/>
    <lineage>
        <taxon>Bacteria</taxon>
        <taxon>Pseudomonadati</taxon>
        <taxon>Bacteroidota</taxon>
        <taxon>Flavobacteriia</taxon>
        <taxon>Flavobacteriales</taxon>
        <taxon>Flavobacteriaceae</taxon>
        <taxon>Bizionia</taxon>
    </lineage>
</organism>
<reference evidence="2" key="1">
    <citation type="journal article" date="2019" name="Int. J. Syst. Evol. Microbiol.">
        <title>The Global Catalogue of Microorganisms (GCM) 10K type strain sequencing project: providing services to taxonomists for standard genome sequencing and annotation.</title>
        <authorList>
            <consortium name="The Broad Institute Genomics Platform"/>
            <consortium name="The Broad Institute Genome Sequencing Center for Infectious Disease"/>
            <person name="Wu L."/>
            <person name="Ma J."/>
        </authorList>
    </citation>
    <scope>NUCLEOTIDE SEQUENCE [LARGE SCALE GENOMIC DNA]</scope>
    <source>
        <strain evidence="2">JCM 17978</strain>
    </source>
</reference>
<gene>
    <name evidence="1" type="ORF">ACFPH8_14810</name>
</gene>
<evidence type="ECO:0008006" key="3">
    <source>
        <dbReference type="Google" id="ProtNLM"/>
    </source>
</evidence>
<proteinExistence type="predicted"/>
<comment type="caution">
    <text evidence="1">The sequence shown here is derived from an EMBL/GenBank/DDBJ whole genome shotgun (WGS) entry which is preliminary data.</text>
</comment>
<dbReference type="EMBL" id="JBHSLA010000010">
    <property type="protein sequence ID" value="MFC5196611.1"/>
    <property type="molecule type" value="Genomic_DNA"/>
</dbReference>
<sequence>MSFDFISHKENENIIPSSLPEKEQYYLDLMNIEHSFTGRLDVMFSNDFFREASQLIINAITLYEKGYFDCAFYSLRQSLEISTTIVYFVDDDEENRKKELKKWRNEERFPQQGQMLNQLQHRKKEFSNIKEKMSSYFDEVEQTKRKLNKYVHKQGFDKFYIHRRNPFRKKIDETKMLSDFESSLVKSIGAVAVFRLAIDPMPLLLNDESIYRRTVQLMTDSYSDTFLEKYIGLDHINAYKETELYKGHYEYFIQNEEMSPAVTNLVKNDFVDRTKIDEIIKQKHLLNAHELVALALFSFSKKIAKIYCIGGFHFYFSDTKSTRSRLGWSSEDFKVFENDPEKFNKKYDQAFLSSFTKWKEEYYIEHIEEFNEEEINTLKNISTTHNNV</sequence>
<evidence type="ECO:0000313" key="2">
    <source>
        <dbReference type="Proteomes" id="UP001596162"/>
    </source>
</evidence>
<dbReference type="Proteomes" id="UP001596162">
    <property type="component" value="Unassembled WGS sequence"/>
</dbReference>
<name>A0ABW0C9N0_9FLAO</name>
<dbReference type="RefSeq" id="WP_376862213.1">
    <property type="nucleotide sequence ID" value="NZ_JBHSLA010000010.1"/>
</dbReference>